<dbReference type="SUPFAM" id="SSF53335">
    <property type="entry name" value="S-adenosyl-L-methionine-dependent methyltransferases"/>
    <property type="match status" value="1"/>
</dbReference>
<gene>
    <name evidence="2" type="ordered locus">AM1_3395</name>
</gene>
<dbReference type="OrthoDB" id="9804312at2"/>
<dbReference type="EMBL" id="CP000828">
    <property type="protein sequence ID" value="ABW28389.1"/>
    <property type="molecule type" value="Genomic_DNA"/>
</dbReference>
<dbReference type="STRING" id="329726.AM1_3395"/>
<dbReference type="KEGG" id="amr:AM1_3395"/>
<feature type="domain" description="Methyltransferase type 11" evidence="1">
    <location>
        <begin position="45"/>
        <end position="140"/>
    </location>
</feature>
<dbReference type="Pfam" id="PF08241">
    <property type="entry name" value="Methyltransf_11"/>
    <property type="match status" value="1"/>
</dbReference>
<dbReference type="eggNOG" id="COG0500">
    <property type="taxonomic scope" value="Bacteria"/>
</dbReference>
<organism evidence="2 3">
    <name type="scientific">Acaryochloris marina (strain MBIC 11017)</name>
    <dbReference type="NCBI Taxonomy" id="329726"/>
    <lineage>
        <taxon>Bacteria</taxon>
        <taxon>Bacillati</taxon>
        <taxon>Cyanobacteriota</taxon>
        <taxon>Cyanophyceae</taxon>
        <taxon>Acaryochloridales</taxon>
        <taxon>Acaryochloridaceae</taxon>
        <taxon>Acaryochloris</taxon>
    </lineage>
</organism>
<sequence length="202" mass="22657">MSRVEGTKGYKQVVERFVAATESINFNKLHQPYLTHIPKAPSHILDIGAGIGRDAAVLASLGHQLVAVEPLYEFRKVGLERYVSPRIRWVQDFLPRLETLGMSQFDFVLASGVWHHISPDEREIAMQRIAHLMRPNAIFAVSLRHGPAGGGTHIFPTDHKQTIYTAAMHGLELVVCEKKLPSLMPGKDDVFWDKLAFKLRAA</sequence>
<dbReference type="AlphaFoldDB" id="B0C042"/>
<keyword evidence="3" id="KW-1185">Reference proteome</keyword>
<accession>B0C042</accession>
<name>B0C042_ACAM1</name>
<dbReference type="GO" id="GO:0008757">
    <property type="term" value="F:S-adenosylmethionine-dependent methyltransferase activity"/>
    <property type="evidence" value="ECO:0007669"/>
    <property type="project" value="InterPro"/>
</dbReference>
<proteinExistence type="predicted"/>
<dbReference type="InterPro" id="IPR029063">
    <property type="entry name" value="SAM-dependent_MTases_sf"/>
</dbReference>
<dbReference type="RefSeq" id="WP_012163788.1">
    <property type="nucleotide sequence ID" value="NC_009925.1"/>
</dbReference>
<evidence type="ECO:0000259" key="1">
    <source>
        <dbReference type="Pfam" id="PF08241"/>
    </source>
</evidence>
<protein>
    <recommendedName>
        <fullName evidence="1">Methyltransferase type 11 domain-containing protein</fullName>
    </recommendedName>
</protein>
<evidence type="ECO:0000313" key="2">
    <source>
        <dbReference type="EMBL" id="ABW28389.1"/>
    </source>
</evidence>
<evidence type="ECO:0000313" key="3">
    <source>
        <dbReference type="Proteomes" id="UP000000268"/>
    </source>
</evidence>
<dbReference type="InterPro" id="IPR013216">
    <property type="entry name" value="Methyltransf_11"/>
</dbReference>
<dbReference type="HOGENOM" id="CLU_092062_0_0_3"/>
<dbReference type="Proteomes" id="UP000000268">
    <property type="component" value="Chromosome"/>
</dbReference>
<reference evidence="2 3" key="1">
    <citation type="journal article" date="2008" name="Proc. Natl. Acad. Sci. U.S.A.">
        <title>Niche adaptation and genome expansion in the chlorophyll d-producing cyanobacterium Acaryochloris marina.</title>
        <authorList>
            <person name="Swingley W.D."/>
            <person name="Chen M."/>
            <person name="Cheung P.C."/>
            <person name="Conrad A.L."/>
            <person name="Dejesa L.C."/>
            <person name="Hao J."/>
            <person name="Honchak B.M."/>
            <person name="Karbach L.E."/>
            <person name="Kurdoglu A."/>
            <person name="Lahiri S."/>
            <person name="Mastrian S.D."/>
            <person name="Miyashita H."/>
            <person name="Page L."/>
            <person name="Ramakrishna P."/>
            <person name="Satoh S."/>
            <person name="Sattley W.M."/>
            <person name="Shimada Y."/>
            <person name="Taylor H.L."/>
            <person name="Tomo T."/>
            <person name="Tsuchiya T."/>
            <person name="Wang Z.T."/>
            <person name="Raymond J."/>
            <person name="Mimuro M."/>
            <person name="Blankenship R.E."/>
            <person name="Touchman J.W."/>
        </authorList>
    </citation>
    <scope>NUCLEOTIDE SEQUENCE [LARGE SCALE GENOMIC DNA]</scope>
    <source>
        <strain evidence="3">MBIC 11017</strain>
    </source>
</reference>
<dbReference type="Gene3D" id="3.40.50.150">
    <property type="entry name" value="Vaccinia Virus protein VP39"/>
    <property type="match status" value="1"/>
</dbReference>
<dbReference type="CDD" id="cd02440">
    <property type="entry name" value="AdoMet_MTases"/>
    <property type="match status" value="1"/>
</dbReference>